<sequence length="232" mass="26548">MQVVILAGGLATRLRPITETIPKSMVLINNKPFLEYQIRFLKKAGIFNIILCVGHLSEKIEGYFGDGSKFGVSILYSKDGDTLLGTGGAIKKAESLVWDEFFVIYGDSYLFLDFESVYSLFKKSEKQALMVVYRNQNQFDISNVLVLNGMVSKYDKKNILGDLDYIDYGILLFRKKVLDLIPINHVYPLEMVLQQLIAQNELSAYEAKKRFYEVGSHKGMEEFSQYILNNYK</sequence>
<name>A0A8F5VK79_METHU</name>
<dbReference type="InterPro" id="IPR005835">
    <property type="entry name" value="NTP_transferase_dom"/>
</dbReference>
<dbReference type="AlphaFoldDB" id="A0A8F5VK79"/>
<dbReference type="Proteomes" id="UP000694228">
    <property type="component" value="Chromosome"/>
</dbReference>
<dbReference type="PANTHER" id="PTHR22572">
    <property type="entry name" value="SUGAR-1-PHOSPHATE GUANYL TRANSFERASE"/>
    <property type="match status" value="1"/>
</dbReference>
<feature type="domain" description="Nucleotidyl transferase" evidence="1">
    <location>
        <begin position="3"/>
        <end position="227"/>
    </location>
</feature>
<proteinExistence type="predicted"/>
<reference evidence="2 3" key="1">
    <citation type="submission" date="2021-06" db="EMBL/GenBank/DDBJ databases">
        <title>Complete genome sequence of the secondary alcohol utilizing methanogen Methanospirillum hungatei strain GP1.</title>
        <authorList>
            <person name="Day L.A."/>
            <person name="Costa K.C."/>
        </authorList>
    </citation>
    <scope>NUCLEOTIDE SEQUENCE [LARGE SCALE GENOMIC DNA]</scope>
    <source>
        <strain evidence="2 3">GP1</strain>
    </source>
</reference>
<organism evidence="2 3">
    <name type="scientific">Methanospirillum hungatei</name>
    <dbReference type="NCBI Taxonomy" id="2203"/>
    <lineage>
        <taxon>Archaea</taxon>
        <taxon>Methanobacteriati</taxon>
        <taxon>Methanobacteriota</taxon>
        <taxon>Stenosarchaea group</taxon>
        <taxon>Methanomicrobia</taxon>
        <taxon>Methanomicrobiales</taxon>
        <taxon>Methanospirillaceae</taxon>
        <taxon>Methanospirillum</taxon>
    </lineage>
</organism>
<gene>
    <name evidence="2" type="ORF">KSK55_09060</name>
</gene>
<dbReference type="OrthoDB" id="15372at2157"/>
<dbReference type="GO" id="GO:0016740">
    <property type="term" value="F:transferase activity"/>
    <property type="evidence" value="ECO:0007669"/>
    <property type="project" value="UniProtKB-KW"/>
</dbReference>
<evidence type="ECO:0000313" key="2">
    <source>
        <dbReference type="EMBL" id="QXO93531.1"/>
    </source>
</evidence>
<evidence type="ECO:0000259" key="1">
    <source>
        <dbReference type="Pfam" id="PF00483"/>
    </source>
</evidence>
<dbReference type="InterPro" id="IPR050486">
    <property type="entry name" value="Mannose-1P_guanyltransferase"/>
</dbReference>
<protein>
    <submittedName>
        <fullName evidence="2">NTP transferase domain-containing protein</fullName>
    </submittedName>
</protein>
<accession>A0A8F5VK79</accession>
<evidence type="ECO:0000313" key="3">
    <source>
        <dbReference type="Proteomes" id="UP000694228"/>
    </source>
</evidence>
<dbReference type="Pfam" id="PF00483">
    <property type="entry name" value="NTP_transferase"/>
    <property type="match status" value="1"/>
</dbReference>
<dbReference type="EMBL" id="CP077107">
    <property type="protein sequence ID" value="QXO93531.1"/>
    <property type="molecule type" value="Genomic_DNA"/>
</dbReference>
<keyword evidence="2" id="KW-0808">Transferase</keyword>